<keyword evidence="8 12" id="KW-0472">Membrane</keyword>
<evidence type="ECO:0000256" key="8">
    <source>
        <dbReference type="ARBA" id="ARBA00023136"/>
    </source>
</evidence>
<evidence type="ECO:0000256" key="13">
    <source>
        <dbReference type="RuleBase" id="RU003848"/>
    </source>
</evidence>
<comment type="similarity">
    <text evidence="1 12 13">Belongs to the ATPase B chain family.</text>
</comment>
<evidence type="ECO:0000256" key="12">
    <source>
        <dbReference type="HAMAP-Rule" id="MF_01398"/>
    </source>
</evidence>
<proteinExistence type="inferred from homology"/>
<reference evidence="15 16" key="1">
    <citation type="journal article" date="2014" name="Genome Announc.">
        <title>Genome Sequence of Youngiibacter fragilis, the Type Strain of the Genus Youngiibacter.</title>
        <authorList>
            <person name="Wawrik C.B."/>
            <person name="Callaghan A.V."/>
            <person name="Stamps B.W."/>
            <person name="Wawrik B."/>
        </authorList>
    </citation>
    <scope>NUCLEOTIDE SEQUENCE [LARGE SCALE GENOMIC DNA]</scope>
    <source>
        <strain evidence="15 16">232.1</strain>
    </source>
</reference>
<comment type="caution">
    <text evidence="15">The sequence shown here is derived from an EMBL/GenBank/DDBJ whole genome shotgun (WGS) entry which is preliminary data.</text>
</comment>
<dbReference type="HAMAP" id="MF_01398">
    <property type="entry name" value="ATP_synth_b_bprime"/>
    <property type="match status" value="1"/>
</dbReference>
<dbReference type="eggNOG" id="COG0711">
    <property type="taxonomic scope" value="Bacteria"/>
</dbReference>
<dbReference type="GO" id="GO:0045259">
    <property type="term" value="C:proton-transporting ATP synthase complex"/>
    <property type="evidence" value="ECO:0007669"/>
    <property type="project" value="UniProtKB-KW"/>
</dbReference>
<keyword evidence="16" id="KW-1185">Reference proteome</keyword>
<evidence type="ECO:0000313" key="16">
    <source>
        <dbReference type="Proteomes" id="UP000017747"/>
    </source>
</evidence>
<dbReference type="Proteomes" id="UP000017747">
    <property type="component" value="Unassembled WGS sequence"/>
</dbReference>
<keyword evidence="3 12" id="KW-0138">CF(0)</keyword>
<keyword evidence="6 12" id="KW-1133">Transmembrane helix</keyword>
<dbReference type="CDD" id="cd06503">
    <property type="entry name" value="ATP-synt_Fo_b"/>
    <property type="match status" value="1"/>
</dbReference>
<keyword evidence="9 12" id="KW-0066">ATP synthesis</keyword>
<evidence type="ECO:0000256" key="1">
    <source>
        <dbReference type="ARBA" id="ARBA00005513"/>
    </source>
</evidence>
<evidence type="ECO:0000256" key="3">
    <source>
        <dbReference type="ARBA" id="ARBA00022547"/>
    </source>
</evidence>
<keyword evidence="7 12" id="KW-0406">Ion transport</keyword>
<dbReference type="AlphaFoldDB" id="V7I7E6"/>
<evidence type="ECO:0000256" key="14">
    <source>
        <dbReference type="SAM" id="Coils"/>
    </source>
</evidence>
<name>V7I7E6_9CLOT</name>
<evidence type="ECO:0000256" key="2">
    <source>
        <dbReference type="ARBA" id="ARBA00022448"/>
    </source>
</evidence>
<evidence type="ECO:0000256" key="11">
    <source>
        <dbReference type="ARBA" id="ARBA00037847"/>
    </source>
</evidence>
<sequence>MNISPFEIIAQIFNFLILMYLMNRLLYKPVTETMRKRQEEITMRLDEAERMEMEAKELIGSYRKRMAGIDEEKRLILDKANEEAEARKEELVEGFREEALKKRRSFLDEVESEKERLSEDLRASLARNANLIAGGILKEVSGEDLSMKALDTFLKRIRELEPEEGDLSGVELRPLIKSAREIDEGVKDAIRGALAERLGMDKEPVFSVDSTLGEGYLLRLETRLVEVSMRRYLEESLDKVMKAIGPRKG</sequence>
<evidence type="ECO:0000256" key="7">
    <source>
        <dbReference type="ARBA" id="ARBA00023065"/>
    </source>
</evidence>
<dbReference type="PANTHER" id="PTHR33445:SF2">
    <property type="entry name" value="ATP SYNTHASE SUBUNIT B', CHLOROPLASTIC"/>
    <property type="match status" value="1"/>
</dbReference>
<comment type="subunit">
    <text evidence="12">F-type ATPases have 2 components, F(1) - the catalytic core - and F(0) - the membrane proton channel. F(1) has five subunits: alpha(3), beta(3), gamma(1), delta(1), epsilon(1). F(0) has three main subunits: a(1), b(2) and c(10-14). The alpha and beta chains form an alternating ring which encloses part of the gamma chain. F(1) is attached to F(0) by a central stalk formed by the gamma and epsilon chains, while a peripheral stalk is formed by the delta and b chains.</text>
</comment>
<feature type="coiled-coil region" evidence="14">
    <location>
        <begin position="96"/>
        <end position="127"/>
    </location>
</feature>
<evidence type="ECO:0000256" key="5">
    <source>
        <dbReference type="ARBA" id="ARBA00022781"/>
    </source>
</evidence>
<keyword evidence="5 12" id="KW-0375">Hydrogen ion transport</keyword>
<comment type="function">
    <text evidence="12">Component of the F(0) channel, it forms part of the peripheral stalk, linking F(1) to F(0).</text>
</comment>
<dbReference type="EMBL" id="AXUN02000146">
    <property type="protein sequence ID" value="ETA81196.1"/>
    <property type="molecule type" value="Genomic_DNA"/>
</dbReference>
<dbReference type="GO" id="GO:0046961">
    <property type="term" value="F:proton-transporting ATPase activity, rotational mechanism"/>
    <property type="evidence" value="ECO:0007669"/>
    <property type="project" value="TreeGrafter"/>
</dbReference>
<dbReference type="GO" id="GO:0046933">
    <property type="term" value="F:proton-transporting ATP synthase activity, rotational mechanism"/>
    <property type="evidence" value="ECO:0007669"/>
    <property type="project" value="UniProtKB-UniRule"/>
</dbReference>
<feature type="transmembrane region" description="Helical" evidence="12">
    <location>
        <begin position="6"/>
        <end position="27"/>
    </location>
</feature>
<evidence type="ECO:0000313" key="15">
    <source>
        <dbReference type="EMBL" id="ETA81196.1"/>
    </source>
</evidence>
<comment type="subcellular location">
    <subcellularLocation>
        <location evidence="12">Cell membrane</location>
        <topology evidence="12">Single-pass membrane protein</topology>
    </subcellularLocation>
    <subcellularLocation>
        <location evidence="11">Endomembrane system</location>
        <topology evidence="11">Single-pass membrane protein</topology>
    </subcellularLocation>
</comment>
<dbReference type="GO" id="GO:0005886">
    <property type="term" value="C:plasma membrane"/>
    <property type="evidence" value="ECO:0007669"/>
    <property type="project" value="UniProtKB-SubCell"/>
</dbReference>
<keyword evidence="4 12" id="KW-0812">Transmembrane</keyword>
<dbReference type="RefSeq" id="WP_023385847.1">
    <property type="nucleotide sequence ID" value="NZ_AXUN02000146.1"/>
</dbReference>
<dbReference type="GO" id="GO:0012505">
    <property type="term" value="C:endomembrane system"/>
    <property type="evidence" value="ECO:0007669"/>
    <property type="project" value="UniProtKB-SubCell"/>
</dbReference>
<comment type="function">
    <text evidence="10 12">F(1)F(0) ATP synthase produces ATP from ADP in the presence of a proton or sodium gradient. F-type ATPases consist of two structural domains, F(1) containing the extramembraneous catalytic core and F(0) containing the membrane proton channel, linked together by a central stalk and a peripheral stalk. During catalysis, ATP synthesis in the catalytic domain of F(1) is coupled via a rotary mechanism of the central stalk subunits to proton translocation.</text>
</comment>
<dbReference type="InterPro" id="IPR002146">
    <property type="entry name" value="ATP_synth_b/b'su_bac/chlpt"/>
</dbReference>
<gene>
    <name evidence="12" type="primary">atpF</name>
    <name evidence="15" type="ORF">T472_0207705</name>
</gene>
<evidence type="ECO:0000256" key="4">
    <source>
        <dbReference type="ARBA" id="ARBA00022692"/>
    </source>
</evidence>
<evidence type="ECO:0000256" key="6">
    <source>
        <dbReference type="ARBA" id="ARBA00022989"/>
    </source>
</evidence>
<dbReference type="InterPro" id="IPR050059">
    <property type="entry name" value="ATP_synthase_B_chain"/>
</dbReference>
<accession>V7I7E6</accession>
<organism evidence="15 16">
    <name type="scientific">Youngiibacter fragilis 232.1</name>
    <dbReference type="NCBI Taxonomy" id="994573"/>
    <lineage>
        <taxon>Bacteria</taxon>
        <taxon>Bacillati</taxon>
        <taxon>Bacillota</taxon>
        <taxon>Clostridia</taxon>
        <taxon>Eubacteriales</taxon>
        <taxon>Clostridiaceae</taxon>
        <taxon>Youngiibacter</taxon>
    </lineage>
</organism>
<dbReference type="OrthoDB" id="9795863at2"/>
<dbReference type="STRING" id="994573.T472_0207705"/>
<keyword evidence="12" id="KW-1003">Cell membrane</keyword>
<keyword evidence="14" id="KW-0175">Coiled coil</keyword>
<dbReference type="PANTHER" id="PTHR33445">
    <property type="entry name" value="ATP SYNTHASE SUBUNIT B', CHLOROPLASTIC"/>
    <property type="match status" value="1"/>
</dbReference>
<dbReference type="Pfam" id="PF00430">
    <property type="entry name" value="ATP-synt_B"/>
    <property type="match status" value="1"/>
</dbReference>
<evidence type="ECO:0000256" key="10">
    <source>
        <dbReference type="ARBA" id="ARBA00025198"/>
    </source>
</evidence>
<keyword evidence="2 12" id="KW-0813">Transport</keyword>
<evidence type="ECO:0000256" key="9">
    <source>
        <dbReference type="ARBA" id="ARBA00023310"/>
    </source>
</evidence>
<protein>
    <recommendedName>
        <fullName evidence="12">ATP synthase subunit b</fullName>
    </recommendedName>
    <alternativeName>
        <fullName evidence="12">ATP synthase F(0) sector subunit b</fullName>
    </alternativeName>
    <alternativeName>
        <fullName evidence="12">ATPase subunit I</fullName>
    </alternativeName>
    <alternativeName>
        <fullName evidence="12">F-type ATPase subunit b</fullName>
        <shortName evidence="12">F-ATPase subunit b</shortName>
    </alternativeName>
</protein>